<dbReference type="InterPro" id="IPR013822">
    <property type="entry name" value="Signal_recog_particl_SRP54_hlx"/>
</dbReference>
<dbReference type="GO" id="GO:0005886">
    <property type="term" value="C:plasma membrane"/>
    <property type="evidence" value="ECO:0007669"/>
    <property type="project" value="UniProtKB-SubCell"/>
</dbReference>
<comment type="similarity">
    <text evidence="9">Belongs to the GTP-binding SRP family. FtsY subfamily.</text>
</comment>
<name>A0A1N7NSF8_9BACL</name>
<dbReference type="GO" id="GO:0005525">
    <property type="term" value="F:GTP binding"/>
    <property type="evidence" value="ECO:0007669"/>
    <property type="project" value="UniProtKB-UniRule"/>
</dbReference>
<dbReference type="PANTHER" id="PTHR43134:SF1">
    <property type="entry name" value="SIGNAL RECOGNITION PARTICLE RECEPTOR SUBUNIT ALPHA"/>
    <property type="match status" value="1"/>
</dbReference>
<reference evidence="14" key="1">
    <citation type="submission" date="2017-01" db="EMBL/GenBank/DDBJ databases">
        <authorList>
            <person name="Varghese N."/>
            <person name="Submissions S."/>
        </authorList>
    </citation>
    <scope>NUCLEOTIDE SEQUENCE [LARGE SCALE GENOMIC DNA]</scope>
    <source>
        <strain evidence="14">DSM 16176</strain>
    </source>
</reference>
<dbReference type="Pfam" id="PF00448">
    <property type="entry name" value="SRP54"/>
    <property type="match status" value="1"/>
</dbReference>
<protein>
    <recommendedName>
        <fullName evidence="9">Signal recognition particle receptor FtsY</fullName>
        <shortName evidence="9">SRP receptor</shortName>
        <ecNumber evidence="9">3.6.5.4</ecNumber>
    </recommendedName>
</protein>
<organism evidence="13 14">
    <name type="scientific">Alicyclobacillus vulcanalis</name>
    <dbReference type="NCBI Taxonomy" id="252246"/>
    <lineage>
        <taxon>Bacteria</taxon>
        <taxon>Bacillati</taxon>
        <taxon>Bacillota</taxon>
        <taxon>Bacilli</taxon>
        <taxon>Bacillales</taxon>
        <taxon>Alicyclobacillaceae</taxon>
        <taxon>Alicyclobacillus</taxon>
    </lineage>
</organism>
<dbReference type="GO" id="GO:0005737">
    <property type="term" value="C:cytoplasm"/>
    <property type="evidence" value="ECO:0007669"/>
    <property type="project" value="UniProtKB-SubCell"/>
</dbReference>
<keyword evidence="5 9" id="KW-0342">GTP-binding</keyword>
<proteinExistence type="inferred from homology"/>
<dbReference type="FunFam" id="1.20.120.140:FF:000002">
    <property type="entry name" value="Signal recognition particle receptor FtsY"/>
    <property type="match status" value="1"/>
</dbReference>
<evidence type="ECO:0000256" key="3">
    <source>
        <dbReference type="ARBA" id="ARBA00022741"/>
    </source>
</evidence>
<feature type="binding site" evidence="9">
    <location>
        <begin position="107"/>
        <end position="114"/>
    </location>
    <ligand>
        <name>GTP</name>
        <dbReference type="ChEBI" id="CHEBI:37565"/>
    </ligand>
</feature>
<dbReference type="InterPro" id="IPR036225">
    <property type="entry name" value="SRP/SRP_N"/>
</dbReference>
<keyword evidence="4 9" id="KW-0378">Hydrolase</keyword>
<feature type="domain" description="Signal recognition particle SRP54 helical bundle" evidence="12">
    <location>
        <begin position="7"/>
        <end position="87"/>
    </location>
</feature>
<dbReference type="OrthoDB" id="9804720at2"/>
<dbReference type="InterPro" id="IPR027417">
    <property type="entry name" value="P-loop_NTPase"/>
</dbReference>
<dbReference type="InterPro" id="IPR003593">
    <property type="entry name" value="AAA+_ATPase"/>
</dbReference>
<keyword evidence="2 9" id="KW-0963">Cytoplasm</keyword>
<evidence type="ECO:0000313" key="14">
    <source>
        <dbReference type="Proteomes" id="UP000186156"/>
    </source>
</evidence>
<evidence type="ECO:0000256" key="8">
    <source>
        <dbReference type="ARBA" id="ARBA00048027"/>
    </source>
</evidence>
<dbReference type="RefSeq" id="WP_076348120.1">
    <property type="nucleotide sequence ID" value="NZ_FTOO01000009.1"/>
</dbReference>
<evidence type="ECO:0000259" key="12">
    <source>
        <dbReference type="SMART" id="SM00963"/>
    </source>
</evidence>
<comment type="catalytic activity">
    <reaction evidence="8 9">
        <text>GTP + H2O = GDP + phosphate + H(+)</text>
        <dbReference type="Rhea" id="RHEA:19669"/>
        <dbReference type="ChEBI" id="CHEBI:15377"/>
        <dbReference type="ChEBI" id="CHEBI:15378"/>
        <dbReference type="ChEBI" id="CHEBI:37565"/>
        <dbReference type="ChEBI" id="CHEBI:43474"/>
        <dbReference type="ChEBI" id="CHEBI:58189"/>
        <dbReference type="EC" id="3.6.5.4"/>
    </reaction>
</comment>
<dbReference type="InterPro" id="IPR000897">
    <property type="entry name" value="SRP54_GTPase_dom"/>
</dbReference>
<dbReference type="GO" id="GO:0005047">
    <property type="term" value="F:signal recognition particle binding"/>
    <property type="evidence" value="ECO:0007669"/>
    <property type="project" value="TreeGrafter"/>
</dbReference>
<keyword evidence="1 9" id="KW-1003">Cell membrane</keyword>
<comment type="subcellular location">
    <subcellularLocation>
        <location evidence="9">Cell membrane</location>
        <topology evidence="9">Peripheral membrane protein</topology>
        <orientation evidence="9">Cytoplasmic side</orientation>
    </subcellularLocation>
    <subcellularLocation>
        <location evidence="9">Cytoplasm</location>
    </subcellularLocation>
</comment>
<evidence type="ECO:0000259" key="10">
    <source>
        <dbReference type="SMART" id="SM00382"/>
    </source>
</evidence>
<dbReference type="AlphaFoldDB" id="A0A1N7NSF8"/>
<dbReference type="EMBL" id="FTOO01000009">
    <property type="protein sequence ID" value="SIT01232.1"/>
    <property type="molecule type" value="Genomic_DNA"/>
</dbReference>
<dbReference type="EC" id="3.6.5.4" evidence="9"/>
<dbReference type="Pfam" id="PF02881">
    <property type="entry name" value="SRP54_N"/>
    <property type="match status" value="1"/>
</dbReference>
<dbReference type="SUPFAM" id="SSF52540">
    <property type="entry name" value="P-loop containing nucleoside triphosphate hydrolases"/>
    <property type="match status" value="1"/>
</dbReference>
<sequence length="306" mass="33458">MGLFERFRKGLEKSRAAMADRLLTVFRGRRLDDSVFEEMEETLILSDVGVDTAVELVEAIRKEARKRHIERAEDLPEVMADVMAEFLGPPVEMAENPEGPTVVLVVGVNGAGKTTTIGKLAHAYKSQGKRVILAAADTFRAAAIDQLLIWGERVGVDVVRQAQGADPAAVVYDAIQAAKARRCDLVICDTAGRLQNKSHLMNELSKIRKVAERELPGAPHEVLLVIDGTTGQNGLVQARVFKEVVQVTGIVVTKLDGTAKGGIVFPIVREEKIPVKWIGLGEGMDDLQPFDPRMFAEAICRPESRV</sequence>
<dbReference type="SUPFAM" id="SSF47364">
    <property type="entry name" value="Domain of the SRP/SRP receptor G-proteins"/>
    <property type="match status" value="1"/>
</dbReference>
<dbReference type="NCBIfam" id="TIGR00064">
    <property type="entry name" value="ftsY"/>
    <property type="match status" value="1"/>
</dbReference>
<dbReference type="CDD" id="cd17874">
    <property type="entry name" value="FtsY"/>
    <property type="match status" value="1"/>
</dbReference>
<keyword evidence="7 9" id="KW-0675">Receptor</keyword>
<feature type="domain" description="AAA+ ATPase" evidence="10">
    <location>
        <begin position="99"/>
        <end position="279"/>
    </location>
</feature>
<dbReference type="Gene3D" id="3.40.50.300">
    <property type="entry name" value="P-loop containing nucleotide triphosphate hydrolases"/>
    <property type="match status" value="1"/>
</dbReference>
<evidence type="ECO:0000256" key="7">
    <source>
        <dbReference type="ARBA" id="ARBA00023170"/>
    </source>
</evidence>
<dbReference type="SMART" id="SM00963">
    <property type="entry name" value="SRP54_N"/>
    <property type="match status" value="1"/>
</dbReference>
<comment type="subunit">
    <text evidence="9">Part of the signal recognition particle protein translocation system, which is composed of SRP and FtsY.</text>
</comment>
<evidence type="ECO:0000256" key="6">
    <source>
        <dbReference type="ARBA" id="ARBA00023136"/>
    </source>
</evidence>
<evidence type="ECO:0000256" key="2">
    <source>
        <dbReference type="ARBA" id="ARBA00022490"/>
    </source>
</evidence>
<keyword evidence="3 9" id="KW-0547">Nucleotide-binding</keyword>
<dbReference type="InterPro" id="IPR004390">
    <property type="entry name" value="SR_rcpt_FtsY"/>
</dbReference>
<dbReference type="Proteomes" id="UP000186156">
    <property type="component" value="Unassembled WGS sequence"/>
</dbReference>
<dbReference type="Gene3D" id="1.20.120.140">
    <property type="entry name" value="Signal recognition particle SRP54, nucleotide-binding domain"/>
    <property type="match status" value="1"/>
</dbReference>
<evidence type="ECO:0000313" key="13">
    <source>
        <dbReference type="EMBL" id="SIT01232.1"/>
    </source>
</evidence>
<evidence type="ECO:0000256" key="5">
    <source>
        <dbReference type="ARBA" id="ARBA00023134"/>
    </source>
</evidence>
<evidence type="ECO:0000256" key="9">
    <source>
        <dbReference type="HAMAP-Rule" id="MF_00920"/>
    </source>
</evidence>
<feature type="binding site" evidence="9">
    <location>
        <begin position="253"/>
        <end position="256"/>
    </location>
    <ligand>
        <name>GTP</name>
        <dbReference type="ChEBI" id="CHEBI:37565"/>
    </ligand>
</feature>
<comment type="function">
    <text evidence="9">Involved in targeting and insertion of nascent membrane proteins into the cytoplasmic membrane. Acts as a receptor for the complex formed by the signal recognition particle (SRP) and the ribosome-nascent chain (RNC).</text>
</comment>
<keyword evidence="14" id="KW-1185">Reference proteome</keyword>
<evidence type="ECO:0000256" key="4">
    <source>
        <dbReference type="ARBA" id="ARBA00022801"/>
    </source>
</evidence>
<evidence type="ECO:0000256" key="1">
    <source>
        <dbReference type="ARBA" id="ARBA00022475"/>
    </source>
</evidence>
<dbReference type="FunFam" id="3.40.50.300:FF:000053">
    <property type="entry name" value="Signal recognition particle receptor FtsY"/>
    <property type="match status" value="1"/>
</dbReference>
<dbReference type="SMART" id="SM00382">
    <property type="entry name" value="AAA"/>
    <property type="match status" value="1"/>
</dbReference>
<dbReference type="SMART" id="SM00962">
    <property type="entry name" value="SRP54"/>
    <property type="match status" value="1"/>
</dbReference>
<dbReference type="GO" id="GO:0006614">
    <property type="term" value="P:SRP-dependent cotranslational protein targeting to membrane"/>
    <property type="evidence" value="ECO:0007669"/>
    <property type="project" value="InterPro"/>
</dbReference>
<evidence type="ECO:0000259" key="11">
    <source>
        <dbReference type="SMART" id="SM00962"/>
    </source>
</evidence>
<dbReference type="InterPro" id="IPR042101">
    <property type="entry name" value="SRP54_N_sf"/>
</dbReference>
<dbReference type="PANTHER" id="PTHR43134">
    <property type="entry name" value="SIGNAL RECOGNITION PARTICLE RECEPTOR SUBUNIT ALPHA"/>
    <property type="match status" value="1"/>
</dbReference>
<keyword evidence="6 9" id="KW-0472">Membrane</keyword>
<dbReference type="HAMAP" id="MF_00920">
    <property type="entry name" value="FtsY"/>
    <property type="match status" value="1"/>
</dbReference>
<feature type="domain" description="SRP54-type proteins GTP-binding" evidence="11">
    <location>
        <begin position="100"/>
        <end position="301"/>
    </location>
</feature>
<dbReference type="STRING" id="252246.SAMN05421799_109148"/>
<gene>
    <name evidence="9" type="primary">ftsY</name>
    <name evidence="13" type="ORF">SAMN05421799_109148</name>
</gene>
<accession>A0A1N7NSF8</accession>
<dbReference type="GO" id="GO:0003924">
    <property type="term" value="F:GTPase activity"/>
    <property type="evidence" value="ECO:0007669"/>
    <property type="project" value="UniProtKB-UniRule"/>
</dbReference>
<feature type="binding site" evidence="9">
    <location>
        <begin position="189"/>
        <end position="193"/>
    </location>
    <ligand>
        <name>GTP</name>
        <dbReference type="ChEBI" id="CHEBI:37565"/>
    </ligand>
</feature>